<feature type="disulfide bond" evidence="2 3">
    <location>
        <begin position="289"/>
        <end position="306"/>
    </location>
</feature>
<name>A0ACD6B8G0_9BACT</name>
<feature type="disulfide bond" evidence="2">
    <location>
        <begin position="218"/>
        <end position="255"/>
    </location>
</feature>
<reference evidence="1" key="1">
    <citation type="journal article" date="2009" name="J. Ind. Microbiol. Biotechnol.">
        <title>Isolation and characterization of a new alkali-thermostable lipase cloned from a metagenomic library.</title>
        <authorList>
            <person name="Meilleur C."/>
            <person name="Hupe J.F."/>
            <person name="Juteau P."/>
            <person name="Shareck F."/>
        </authorList>
    </citation>
    <scope>NUCLEOTIDE SEQUENCE</scope>
</reference>
<evidence type="ECO:0007829" key="2">
    <source>
        <dbReference type="PDB" id="7EC8"/>
    </source>
</evidence>
<organism evidence="1">
    <name type="scientific">uncultured bacterium</name>
    <dbReference type="NCBI Taxonomy" id="77133"/>
    <lineage>
        <taxon>Bacteria</taxon>
        <taxon>environmental samples</taxon>
    </lineage>
</organism>
<accession>A0ACD6B8G0</accession>
<dbReference type="PDB" id="7ECB">
    <property type="method" value="X-ray"/>
    <property type="resolution" value="1.83 A"/>
    <property type="chains" value="A=28-308"/>
</dbReference>
<evidence type="ECO:0007829" key="3">
    <source>
        <dbReference type="PDB" id="7ECB"/>
    </source>
</evidence>
<reference evidence="2 3" key="2">
    <citation type="journal article" date="2021" name="ACS Catal.">
        <title>Positive Charge Introduction on the Surface of Thermostabilized PET Hydrolase Facilitates PET Binding and Degradation.</title>
        <authorList>
            <person name="Nakamura A."/>
        </authorList>
    </citation>
    <scope>X-RAY CRYSTALLOGRAPHY (1.35 ANGSTROMS) OF 28-308</scope>
    <scope>DISULFIDE BONDS</scope>
</reference>
<accession>C3RYL0</accession>
<sequence length="308" mass="32585">MPITARNTLASLLLASSALLLSGTAFAANPPGGDPDPGCQTDCNYQRGPDPTDAYLEAASGPYTVSTIRVSSLVPGFGGGTIHYPTNAGGGKMAGIVVIPGYLSFESSIEWWGPRLASHGFVVMTIDTNTIYDQPSQRRDQIEAALQYLVNQSNSSSSPISGMVDSSRLAAVGWSMGGGGTLQLAADGGIKAAIALAPWNSSINDFNRIQVPTLIFACQLDAIAPVALHASPFYNRIPNTTPKAFFEMTGGDHWCANGGNIYSALLGKYGVSWMKLHLDQDTRYAPFLCGPNHAAQTLISEYRGNCPY</sequence>
<dbReference type="EMBL" id="EU660533">
    <property type="protein sequence ID" value="ACC95208.1"/>
    <property type="molecule type" value="Genomic_DNA"/>
</dbReference>
<proteinExistence type="evidence at protein level"/>
<keyword evidence="2 3" id="KW-0002">3D-structure</keyword>
<evidence type="ECO:0000313" key="1">
    <source>
        <dbReference type="EMBL" id="ACC95208.1"/>
    </source>
</evidence>
<gene>
    <name evidence="1" type="primary">lipIAF5-2</name>
</gene>
<dbReference type="PDB" id="7EC8">
    <property type="method" value="X-ray"/>
    <property type="resolution" value="1.35 A"/>
    <property type="chains" value="A/B=28-308"/>
</dbReference>
<protein>
    <submittedName>
        <fullName evidence="1">LipIAF5-2</fullName>
    </submittedName>
</protein>